<dbReference type="GO" id="GO:0016887">
    <property type="term" value="F:ATP hydrolysis activity"/>
    <property type="evidence" value="ECO:0007669"/>
    <property type="project" value="InterPro"/>
</dbReference>
<dbReference type="PROSITE" id="PS00211">
    <property type="entry name" value="ABC_TRANSPORTER_1"/>
    <property type="match status" value="1"/>
</dbReference>
<feature type="transmembrane region" description="Helical" evidence="9">
    <location>
        <begin position="178"/>
        <end position="198"/>
    </location>
</feature>
<dbReference type="SUPFAM" id="SSF90123">
    <property type="entry name" value="ABC transporter transmembrane region"/>
    <property type="match status" value="1"/>
</dbReference>
<dbReference type="GO" id="GO:0005524">
    <property type="term" value="F:ATP binding"/>
    <property type="evidence" value="ECO:0007669"/>
    <property type="project" value="UniProtKB-KW"/>
</dbReference>
<sequence>MKNIKQLWNYLKGNRSRYFGALISIGLATLFSLAAPLIIKTTIDSVIGDKELQAPKVIQDVIVSIGGVEALKDKLWIPAIIIVAFAIIRGIFLYFKGKWSAEAAEAVAKTIRDQVYDHLQYLSYDYHVKAETGDLIQRCTSDVEIIRRFLATQSIEIGSALFMLLFTIYIMVPMDATLTIISMSLIPVIFVFTVVFFVKVKEAFKLMEEAEGKMSSTLQENLTGLRVVRAFGRQAYEVDKFDEKNIVNRDLTYKLIRLFAWYWSVSDLLSMIQMGIVLTTSVYWTYTGRITLGTMVVFNTYVGMLLWPIRQLGRVITDLGKAMVSLDRIGEILAEKKEKMEEKGENPKIKGNISFKNVTFEYEKGKPVLNDISFDVKEGKTVAILGPTGAGKTTLVHLLARLFDYQKGSIKIDGIELKEIDKKWIRKNVGLILQEPFLFARTIKDNIKLGRVEAEDEEVFNVAKVAAIHDVVLDFDKGYETLVGERGVSLSGGQKQRLAISRSLIINCPIIVFDDSLSAVDTETDAAIRSALKKRRNKATTFIISHRIATISEADIILVLEKGRIVEIGNHNELISNNGLYNRIWKLQNLESNILEKSS</sequence>
<dbReference type="EMBL" id="WBZC01000004">
    <property type="protein sequence ID" value="KAB3538587.1"/>
    <property type="molecule type" value="Genomic_DNA"/>
</dbReference>
<feature type="transmembrane region" description="Helical" evidence="9">
    <location>
        <begin position="259"/>
        <end position="284"/>
    </location>
</feature>
<keyword evidence="5" id="KW-0547">Nucleotide-binding</keyword>
<dbReference type="FunFam" id="3.40.50.300:FF:000221">
    <property type="entry name" value="Multidrug ABC transporter ATP-binding protein"/>
    <property type="match status" value="1"/>
</dbReference>
<dbReference type="AlphaFoldDB" id="A0A6I0FHG2"/>
<gene>
    <name evidence="12" type="ORF">F8154_01460</name>
</gene>
<feature type="transmembrane region" description="Helical" evidence="9">
    <location>
        <begin position="75"/>
        <end position="95"/>
    </location>
</feature>
<evidence type="ECO:0000256" key="1">
    <source>
        <dbReference type="ARBA" id="ARBA00004651"/>
    </source>
</evidence>
<name>A0A6I0FHG2_9FIRM</name>
<feature type="transmembrane region" description="Helical" evidence="9">
    <location>
        <begin position="21"/>
        <end position="39"/>
    </location>
</feature>
<evidence type="ECO:0000256" key="6">
    <source>
        <dbReference type="ARBA" id="ARBA00022840"/>
    </source>
</evidence>
<accession>A0A6I0FHG2</accession>
<dbReference type="InterPro" id="IPR039421">
    <property type="entry name" value="Type_1_exporter"/>
</dbReference>
<keyword evidence="2" id="KW-0813">Transport</keyword>
<keyword evidence="3" id="KW-1003">Cell membrane</keyword>
<dbReference type="Gene3D" id="3.40.50.300">
    <property type="entry name" value="P-loop containing nucleotide triphosphate hydrolases"/>
    <property type="match status" value="1"/>
</dbReference>
<evidence type="ECO:0000256" key="8">
    <source>
        <dbReference type="ARBA" id="ARBA00023136"/>
    </source>
</evidence>
<dbReference type="Gene3D" id="1.20.1560.10">
    <property type="entry name" value="ABC transporter type 1, transmembrane domain"/>
    <property type="match status" value="1"/>
</dbReference>
<feature type="transmembrane region" description="Helical" evidence="9">
    <location>
        <begin position="155"/>
        <end position="172"/>
    </location>
</feature>
<comment type="caution">
    <text evidence="12">The sequence shown here is derived from an EMBL/GenBank/DDBJ whole genome shotgun (WGS) entry which is preliminary data.</text>
</comment>
<evidence type="ECO:0000256" key="5">
    <source>
        <dbReference type="ARBA" id="ARBA00022741"/>
    </source>
</evidence>
<evidence type="ECO:0000256" key="2">
    <source>
        <dbReference type="ARBA" id="ARBA00022448"/>
    </source>
</evidence>
<dbReference type="PANTHER" id="PTHR43394">
    <property type="entry name" value="ATP-DEPENDENT PERMEASE MDL1, MITOCHONDRIAL"/>
    <property type="match status" value="1"/>
</dbReference>
<dbReference type="InterPro" id="IPR003439">
    <property type="entry name" value="ABC_transporter-like_ATP-bd"/>
</dbReference>
<dbReference type="InterPro" id="IPR017871">
    <property type="entry name" value="ABC_transporter-like_CS"/>
</dbReference>
<dbReference type="GO" id="GO:0005886">
    <property type="term" value="C:plasma membrane"/>
    <property type="evidence" value="ECO:0007669"/>
    <property type="project" value="UniProtKB-SubCell"/>
</dbReference>
<dbReference type="SMART" id="SM00382">
    <property type="entry name" value="AAA"/>
    <property type="match status" value="1"/>
</dbReference>
<feature type="domain" description="ABC transmembrane type-1" evidence="11">
    <location>
        <begin position="19"/>
        <end position="321"/>
    </location>
</feature>
<dbReference type="Pfam" id="PF00005">
    <property type="entry name" value="ABC_tran"/>
    <property type="match status" value="1"/>
</dbReference>
<keyword evidence="8 9" id="KW-0472">Membrane</keyword>
<comment type="subcellular location">
    <subcellularLocation>
        <location evidence="1">Cell membrane</location>
        <topology evidence="1">Multi-pass membrane protein</topology>
    </subcellularLocation>
</comment>
<keyword evidence="4 9" id="KW-0812">Transmembrane</keyword>
<dbReference type="CDD" id="cd18542">
    <property type="entry name" value="ABC_6TM_YknU_like"/>
    <property type="match status" value="1"/>
</dbReference>
<evidence type="ECO:0000313" key="12">
    <source>
        <dbReference type="EMBL" id="KAB3538587.1"/>
    </source>
</evidence>
<keyword evidence="6 12" id="KW-0067">ATP-binding</keyword>
<keyword evidence="7 9" id="KW-1133">Transmembrane helix</keyword>
<feature type="domain" description="ABC transporter" evidence="10">
    <location>
        <begin position="353"/>
        <end position="587"/>
    </location>
</feature>
<dbReference type="SUPFAM" id="SSF52540">
    <property type="entry name" value="P-loop containing nucleoside triphosphate hydrolases"/>
    <property type="match status" value="1"/>
</dbReference>
<dbReference type="GO" id="GO:0015421">
    <property type="term" value="F:ABC-type oligopeptide transporter activity"/>
    <property type="evidence" value="ECO:0007669"/>
    <property type="project" value="TreeGrafter"/>
</dbReference>
<dbReference type="InterPro" id="IPR027417">
    <property type="entry name" value="P-loop_NTPase"/>
</dbReference>
<evidence type="ECO:0000259" key="10">
    <source>
        <dbReference type="PROSITE" id="PS50893"/>
    </source>
</evidence>
<evidence type="ECO:0000256" key="4">
    <source>
        <dbReference type="ARBA" id="ARBA00022692"/>
    </source>
</evidence>
<dbReference type="OrthoDB" id="9762778at2"/>
<keyword evidence="13" id="KW-1185">Reference proteome</keyword>
<organism evidence="12 13">
    <name type="scientific">Alkaliphilus pronyensis</name>
    <dbReference type="NCBI Taxonomy" id="1482732"/>
    <lineage>
        <taxon>Bacteria</taxon>
        <taxon>Bacillati</taxon>
        <taxon>Bacillota</taxon>
        <taxon>Clostridia</taxon>
        <taxon>Peptostreptococcales</taxon>
        <taxon>Natronincolaceae</taxon>
        <taxon>Alkaliphilus</taxon>
    </lineage>
</organism>
<dbReference type="PROSITE" id="PS50929">
    <property type="entry name" value="ABC_TM1F"/>
    <property type="match status" value="1"/>
</dbReference>
<evidence type="ECO:0000256" key="7">
    <source>
        <dbReference type="ARBA" id="ARBA00022989"/>
    </source>
</evidence>
<dbReference type="PANTHER" id="PTHR43394:SF1">
    <property type="entry name" value="ATP-BINDING CASSETTE SUB-FAMILY B MEMBER 10, MITOCHONDRIAL"/>
    <property type="match status" value="1"/>
</dbReference>
<dbReference type="InterPro" id="IPR036640">
    <property type="entry name" value="ABC1_TM_sf"/>
</dbReference>
<evidence type="ECO:0000313" key="13">
    <source>
        <dbReference type="Proteomes" id="UP000432715"/>
    </source>
</evidence>
<dbReference type="InterPro" id="IPR011527">
    <property type="entry name" value="ABC1_TM_dom"/>
</dbReference>
<dbReference type="InterPro" id="IPR003593">
    <property type="entry name" value="AAA+_ATPase"/>
</dbReference>
<reference evidence="12 13" key="1">
    <citation type="submission" date="2019-10" db="EMBL/GenBank/DDBJ databases">
        <title>Alkaliphilus serpentinus sp. nov. and Alkaliphilus pronyensis sp. nov., two novel anaerobic alkaliphilic species isolated from the serpentinized-hosted hydrothermal field of the Prony Bay (New Caledonia).</title>
        <authorList>
            <person name="Postec A."/>
        </authorList>
    </citation>
    <scope>NUCLEOTIDE SEQUENCE [LARGE SCALE GENOMIC DNA]</scope>
    <source>
        <strain evidence="12 13">LacV</strain>
    </source>
</reference>
<evidence type="ECO:0000259" key="11">
    <source>
        <dbReference type="PROSITE" id="PS50929"/>
    </source>
</evidence>
<evidence type="ECO:0000256" key="3">
    <source>
        <dbReference type="ARBA" id="ARBA00022475"/>
    </source>
</evidence>
<feature type="transmembrane region" description="Helical" evidence="9">
    <location>
        <begin position="290"/>
        <end position="309"/>
    </location>
</feature>
<proteinExistence type="predicted"/>
<dbReference type="PROSITE" id="PS50893">
    <property type="entry name" value="ABC_TRANSPORTER_2"/>
    <property type="match status" value="1"/>
</dbReference>
<evidence type="ECO:0000256" key="9">
    <source>
        <dbReference type="SAM" id="Phobius"/>
    </source>
</evidence>
<dbReference type="RefSeq" id="WP_151859814.1">
    <property type="nucleotide sequence ID" value="NZ_WBZC01000004.1"/>
</dbReference>
<protein>
    <submittedName>
        <fullName evidence="12">ABC transporter ATP-binding protein</fullName>
    </submittedName>
</protein>
<dbReference type="Pfam" id="PF00664">
    <property type="entry name" value="ABC_membrane"/>
    <property type="match status" value="1"/>
</dbReference>
<dbReference type="Proteomes" id="UP000432715">
    <property type="component" value="Unassembled WGS sequence"/>
</dbReference>